<dbReference type="VEuPathDB" id="PlasmoDB:PBANKA_0904000"/>
<dbReference type="AlphaFoldDB" id="A0A122I7N0"/>
<accession>A0A122I7N0</accession>
<evidence type="ECO:0000313" key="5">
    <source>
        <dbReference type="EMBL" id="SCO61522.1"/>
    </source>
</evidence>
<dbReference type="EMBL" id="LT608273">
    <property type="protein sequence ID" value="SCO60057.1"/>
    <property type="molecule type" value="Genomic_DNA"/>
</dbReference>
<dbReference type="OMA" id="SHTNICI"/>
<evidence type="ECO:0000313" key="8">
    <source>
        <dbReference type="Proteomes" id="UP000219974"/>
    </source>
</evidence>
<name>A0A122I7N0_PLABE</name>
<dbReference type="EMBL" id="LT608145">
    <property type="protein sequence ID" value="SCM21747.1"/>
    <property type="molecule type" value="Genomic_DNA"/>
</dbReference>
<evidence type="ECO:0000313" key="6">
    <source>
        <dbReference type="Proteomes" id="UP000069549"/>
    </source>
</evidence>
<gene>
    <name evidence="1" type="ORF">PBK173_000184500</name>
    <name evidence="3" type="ORF">PBNK65E_000176000</name>
    <name evidence="2" type="ORF">PBNK65NY_000175300</name>
    <name evidence="5" type="ORF">PBSP11A_000175000</name>
    <name evidence="4" type="ORF">PBSP11RLL_000175100</name>
</gene>
<evidence type="ECO:0000313" key="3">
    <source>
        <dbReference type="EMBL" id="SCN25000.1"/>
    </source>
</evidence>
<sequence>MLQAKKIEKPDLLSFPFYGYSIKKKQKKKNYYLKLNHINKVMKNICKINKNKIDEFVLPQITIQRVQPREQKFPSKNVQKKLKTPGFSTIPEEEKQNVQKNKCMLKKINGELKELNNLDTCKILKNYIPYTKTSKFNIFNDSPQKHVSYKYYDLNNFEIIPTIYQTQNCNTDLIKKCRQASKNTMTDISKYCKCSKKEMKKIKESLNNNLYLSLSNQQNELSKYLTYPREKIQRLICSNQNQKKKITNSNSWMDAKENIYNSTCINESKSMIFQMDNQHSQIFQPDAHKTADWVPEHDKEQKSSHTNICIKPQKNATAILLNHSRNMLISKIKNTKNELGPLETKKKEFISTSPNLKHSFLNYNKLNKMQNISNNAHNNYNKTFIYPKNKLSEKKKKNFKDYEQNLTIQKLLCQTDRIKSVEKKNYIEKINQYKVIYKGDDFVSIYKNKENKNIDNHNVDLASLLCKPGYVGDYLYKSNSTNNNFFDNTEKNKIFKNELVQSVQIKNEEPNLCFVKNNLQIPKYYNLNRSSKINNIHEQCQTNKNFNNQFLNKQNDEILQNMTKAINSSPTLNLDLQYITFFIELLKNQKKQNLIL</sequence>
<organism evidence="1 6">
    <name type="scientific">Plasmodium berghei</name>
    <dbReference type="NCBI Taxonomy" id="5821"/>
    <lineage>
        <taxon>Eukaryota</taxon>
        <taxon>Sar</taxon>
        <taxon>Alveolata</taxon>
        <taxon>Apicomplexa</taxon>
        <taxon>Aconoidasida</taxon>
        <taxon>Haemosporida</taxon>
        <taxon>Plasmodiidae</taxon>
        <taxon>Plasmodium</taxon>
        <taxon>Plasmodium (Vinckeia)</taxon>
    </lineage>
</organism>
<evidence type="ECO:0000313" key="7">
    <source>
        <dbReference type="Proteomes" id="UP000219860"/>
    </source>
</evidence>
<dbReference type="Proteomes" id="UP000219974">
    <property type="component" value="Chromosome 9"/>
</dbReference>
<evidence type="ECO:0000313" key="9">
    <source>
        <dbReference type="Proteomes" id="UP000220214"/>
    </source>
</evidence>
<dbReference type="EMBL" id="LT160029">
    <property type="protein sequence ID" value="CXI39795.1"/>
    <property type="molecule type" value="Genomic_DNA"/>
</dbReference>
<dbReference type="EMBL" id="LT608257">
    <property type="protein sequence ID" value="SCO61522.1"/>
    <property type="molecule type" value="Genomic_DNA"/>
</dbReference>
<dbReference type="EMBL" id="LT614635">
    <property type="protein sequence ID" value="SCN25000.1"/>
    <property type="molecule type" value="Genomic_DNA"/>
</dbReference>
<evidence type="ECO:0000313" key="2">
    <source>
        <dbReference type="EMBL" id="SCM21747.1"/>
    </source>
</evidence>
<dbReference type="Proteomes" id="UP000220214">
    <property type="component" value="Chromosome 9"/>
</dbReference>
<dbReference type="Proteomes" id="UP000069549">
    <property type="component" value="Chromosome 9"/>
</dbReference>
<evidence type="ECO:0000313" key="4">
    <source>
        <dbReference type="EMBL" id="SCO60057.1"/>
    </source>
</evidence>
<evidence type="ECO:0000313" key="10">
    <source>
        <dbReference type="Proteomes" id="UP000516480"/>
    </source>
</evidence>
<dbReference type="Proteomes" id="UP000516480">
    <property type="component" value="Chromosome 9"/>
</dbReference>
<dbReference type="OrthoDB" id="383593at2759"/>
<proteinExistence type="predicted"/>
<dbReference type="Proteomes" id="UP000219860">
    <property type="component" value="Chromosome 9"/>
</dbReference>
<evidence type="ECO:0000313" key="1">
    <source>
        <dbReference type="EMBL" id="CXI39795.1"/>
    </source>
</evidence>
<reference evidence="1 6" key="1">
    <citation type="submission" date="2016-02" db="EMBL/GenBank/DDBJ databases">
        <authorList>
            <consortium name="Pathogen Informatics"/>
        </authorList>
    </citation>
    <scope>NUCLEOTIDE SEQUENCE [LARGE SCALE GENOMIC DNA]</scope>
    <source>
        <strain evidence="1 6">K173</strain>
        <strain evidence="2 10">NK65 ny</strain>
        <strain evidence="3 9">NK65e</strain>
        <strain evidence="5 7">SP11 Antwerpcl1</strain>
        <strain evidence="4 8">SP11 RLL</strain>
    </source>
</reference>
<protein>
    <submittedName>
        <fullName evidence="1">Uncharacterized protein</fullName>
    </submittedName>
</protein>